<proteinExistence type="predicted"/>
<dbReference type="PIRSF" id="PIRSF018266">
    <property type="entry name" value="FecR"/>
    <property type="match status" value="1"/>
</dbReference>
<evidence type="ECO:0000259" key="3">
    <source>
        <dbReference type="Pfam" id="PF16344"/>
    </source>
</evidence>
<dbReference type="Pfam" id="PF04773">
    <property type="entry name" value="FecR"/>
    <property type="match status" value="1"/>
</dbReference>
<keyword evidence="1" id="KW-0472">Membrane</keyword>
<dbReference type="EMBL" id="QICL01000027">
    <property type="protein sequence ID" value="PXV61010.1"/>
    <property type="molecule type" value="Genomic_DNA"/>
</dbReference>
<dbReference type="OrthoDB" id="1523735at2"/>
<dbReference type="GO" id="GO:0016989">
    <property type="term" value="F:sigma factor antagonist activity"/>
    <property type="evidence" value="ECO:0007669"/>
    <property type="project" value="TreeGrafter"/>
</dbReference>
<reference evidence="4 5" key="1">
    <citation type="submission" date="2018-03" db="EMBL/GenBank/DDBJ databases">
        <title>Genomic Encyclopedia of Archaeal and Bacterial Type Strains, Phase II (KMG-II): from individual species to whole genera.</title>
        <authorList>
            <person name="Goeker M."/>
        </authorList>
    </citation>
    <scope>NUCLEOTIDE SEQUENCE [LARGE SCALE GENOMIC DNA]</scope>
    <source>
        <strain evidence="4 5">DSM 100214</strain>
    </source>
</reference>
<protein>
    <submittedName>
        <fullName evidence="4">Ferric-dicitrate binding protein FerR (Iron transport regulator)</fullName>
    </submittedName>
</protein>
<gene>
    <name evidence="4" type="ORF">CLV62_1279</name>
</gene>
<feature type="transmembrane region" description="Helical" evidence="1">
    <location>
        <begin position="85"/>
        <end position="103"/>
    </location>
</feature>
<evidence type="ECO:0000313" key="4">
    <source>
        <dbReference type="EMBL" id="PXV61010.1"/>
    </source>
</evidence>
<dbReference type="PANTHER" id="PTHR30273">
    <property type="entry name" value="PERIPLASMIC SIGNAL SENSOR AND SIGMA FACTOR ACTIVATOR FECR-RELATED"/>
    <property type="match status" value="1"/>
</dbReference>
<organism evidence="4 5">
    <name type="scientific">Dysgonomonas alginatilytica</name>
    <dbReference type="NCBI Taxonomy" id="1605892"/>
    <lineage>
        <taxon>Bacteria</taxon>
        <taxon>Pseudomonadati</taxon>
        <taxon>Bacteroidota</taxon>
        <taxon>Bacteroidia</taxon>
        <taxon>Bacteroidales</taxon>
        <taxon>Dysgonomonadaceae</taxon>
        <taxon>Dysgonomonas</taxon>
    </lineage>
</organism>
<dbReference type="Gene3D" id="2.60.120.1440">
    <property type="match status" value="1"/>
</dbReference>
<dbReference type="PANTHER" id="PTHR30273:SF2">
    <property type="entry name" value="PROTEIN FECR"/>
    <property type="match status" value="1"/>
</dbReference>
<keyword evidence="1" id="KW-1133">Transmembrane helix</keyword>
<feature type="domain" description="FecR protein" evidence="2">
    <location>
        <begin position="121"/>
        <end position="216"/>
    </location>
</feature>
<dbReference type="Proteomes" id="UP000247973">
    <property type="component" value="Unassembled WGS sequence"/>
</dbReference>
<evidence type="ECO:0000313" key="5">
    <source>
        <dbReference type="Proteomes" id="UP000247973"/>
    </source>
</evidence>
<sequence>MEDIISKYLNKKATVEEKTKLLQWIKEDIQNKNLFIETRDIWLLTNDIKITESDIDEAFIRFNREVNKSSQKVNRKVILPTIRNIAAVAAVVLICSVTTFYWGRNSFAPTQEEATIMVMNQIRTGKDSKDFITLPDGTEVWLNANSKISYPEVFAEGERVVSVEGEAFFKVKENKQKPFKVNTKDMNVEVLGTWFNVNNHASRSSSETVLLNGKVQVENNIGQKIILEPNQKISISKTDGSYSVSKVNAEDYTLWINEKLTFNNEQLVSILHKMKYWYGIDIVYNKDIPLDMRLSLTIRKETKEEIFKLLELITPINCEIKDNDQVTITRK</sequence>
<name>A0A2V3PKM8_9BACT</name>
<dbReference type="InterPro" id="IPR012373">
    <property type="entry name" value="Ferrdict_sens_TM"/>
</dbReference>
<dbReference type="Pfam" id="PF16344">
    <property type="entry name" value="FecR_C"/>
    <property type="match status" value="1"/>
</dbReference>
<keyword evidence="1" id="KW-0812">Transmembrane</keyword>
<accession>A0A2V3PKM8</accession>
<dbReference type="InterPro" id="IPR006860">
    <property type="entry name" value="FecR"/>
</dbReference>
<feature type="domain" description="Protein FecR C-terminal" evidence="3">
    <location>
        <begin position="259"/>
        <end position="327"/>
    </location>
</feature>
<evidence type="ECO:0000259" key="2">
    <source>
        <dbReference type="Pfam" id="PF04773"/>
    </source>
</evidence>
<dbReference type="InterPro" id="IPR032508">
    <property type="entry name" value="FecR_C"/>
</dbReference>
<dbReference type="FunFam" id="2.60.120.1440:FF:000001">
    <property type="entry name" value="Putative anti-sigma factor"/>
    <property type="match status" value="1"/>
</dbReference>
<keyword evidence="5" id="KW-1185">Reference proteome</keyword>
<dbReference type="AlphaFoldDB" id="A0A2V3PKM8"/>
<dbReference type="Gene3D" id="3.55.50.30">
    <property type="match status" value="1"/>
</dbReference>
<evidence type="ECO:0000256" key="1">
    <source>
        <dbReference type="SAM" id="Phobius"/>
    </source>
</evidence>
<dbReference type="RefSeq" id="WP_110311946.1">
    <property type="nucleotide sequence ID" value="NZ_QICL01000027.1"/>
</dbReference>
<comment type="caution">
    <text evidence="4">The sequence shown here is derived from an EMBL/GenBank/DDBJ whole genome shotgun (WGS) entry which is preliminary data.</text>
</comment>